<keyword evidence="4" id="KW-0804">Transcription</keyword>
<organism evidence="9 10">
    <name type="scientific">Leptobrachium leishanense</name>
    <name type="common">Leishan spiny toad</name>
    <dbReference type="NCBI Taxonomy" id="445787"/>
    <lineage>
        <taxon>Eukaryota</taxon>
        <taxon>Metazoa</taxon>
        <taxon>Chordata</taxon>
        <taxon>Craniata</taxon>
        <taxon>Vertebrata</taxon>
        <taxon>Euteleostomi</taxon>
        <taxon>Amphibia</taxon>
        <taxon>Batrachia</taxon>
        <taxon>Anura</taxon>
        <taxon>Pelobatoidea</taxon>
        <taxon>Megophryidae</taxon>
        <taxon>Leptobrachium</taxon>
    </lineage>
</organism>
<dbReference type="PROSITE" id="PS50960">
    <property type="entry name" value="HTH_PSQ"/>
    <property type="match status" value="1"/>
</dbReference>
<dbReference type="PANTHER" id="PTHR21545:SF10">
    <property type="entry name" value="LIGAND-DEPENDENT NUCLEAR RECEPTOR COREPRESSOR-LIKE PROTEIN"/>
    <property type="match status" value="1"/>
</dbReference>
<dbReference type="Ensembl" id="ENSLLET00000006180.1">
    <property type="protein sequence ID" value="ENSLLEP00000005932.1"/>
    <property type="gene ID" value="ENSLLEG00000003743.1"/>
</dbReference>
<dbReference type="Pfam" id="PF05225">
    <property type="entry name" value="HTH_psq"/>
    <property type="match status" value="2"/>
</dbReference>
<evidence type="ECO:0000259" key="8">
    <source>
        <dbReference type="PROSITE" id="PS50960"/>
    </source>
</evidence>
<evidence type="ECO:0000256" key="1">
    <source>
        <dbReference type="ARBA" id="ARBA00004123"/>
    </source>
</evidence>
<dbReference type="GO" id="GO:0003677">
    <property type="term" value="F:DNA binding"/>
    <property type="evidence" value="ECO:0007669"/>
    <property type="project" value="UniProtKB-UniRule"/>
</dbReference>
<dbReference type="SUPFAM" id="SSF46689">
    <property type="entry name" value="Homeodomain-like"/>
    <property type="match status" value="2"/>
</dbReference>
<protein>
    <recommendedName>
        <fullName evidence="8">HTH psq-type domain-containing protein</fullName>
    </recommendedName>
</protein>
<reference evidence="9" key="2">
    <citation type="submission" date="2025-09" db="UniProtKB">
        <authorList>
            <consortium name="Ensembl"/>
        </authorList>
    </citation>
    <scope>IDENTIFICATION</scope>
</reference>
<feature type="region of interest" description="Disordered" evidence="7">
    <location>
        <begin position="464"/>
        <end position="493"/>
    </location>
</feature>
<accession>A0A8C5LVZ9</accession>
<dbReference type="InterPro" id="IPR009057">
    <property type="entry name" value="Homeodomain-like_sf"/>
</dbReference>
<sequence>MAAQCRSPRCTAERKGFRRELDSWRHRLIHCVGFESILEGLYGPGLRRDLSLFDDCEPEELVDWCIDDRCSLCNLRKDAIIDCPISVDSAESTPTEELLSQGQFNTENIECQAENYLNALFQKKDLPQNCDPNIPLAAQELLKKMIRQFAIEYISKSRKILQGNHEAVADSAINGIQLNQTQDSFQEQDGPLDLTVTRLEENHIQDEDGVLDLSLKRNCNGYETNGKINLKNGRLQGDREDYLERSPEFADGLLSKALKDIHLGTLDVNKAAILYGVPQKTLLLHVKALSAGKPACLKNTAQNCTDGYLFKDHMETRAVLQKVALWARAQAEHTEKNQKLNLLETSELKLPTASSYLHQLTLQRMVAQFKDKKEGFHCEPSVPPVQLKIPQVRVSSVPKPQPDPSGLLDVLYQVSKTSTVLEGSSLQKLKNILPKQNKVECSGTVSQSNVDSYVLHGDTSPLCLNSKNGTGDLSSDNLDDDRKDKQPRRKRGRYRQYNHEIMEEAIGMVMSGKMSVSKAQGIYGVPHSTLEYKVKERSGTLKIPPKKKLRLTESDLYGVVNSGTGNSLNGIKPM</sequence>
<feature type="compositionally biased region" description="Polar residues" evidence="7">
    <location>
        <begin position="464"/>
        <end position="476"/>
    </location>
</feature>
<evidence type="ECO:0000313" key="10">
    <source>
        <dbReference type="Proteomes" id="UP000694569"/>
    </source>
</evidence>
<dbReference type="OrthoDB" id="10028342at2759"/>
<name>A0A8C5LVZ9_9ANUR</name>
<keyword evidence="3 6" id="KW-0238">DNA-binding</keyword>
<keyword evidence="5 6" id="KW-0539">Nucleus</keyword>
<dbReference type="AlphaFoldDB" id="A0A8C5LVZ9"/>
<evidence type="ECO:0000313" key="9">
    <source>
        <dbReference type="Ensembl" id="ENSLLEP00000005932.1"/>
    </source>
</evidence>
<keyword evidence="2" id="KW-0805">Transcription regulation</keyword>
<evidence type="ECO:0000256" key="7">
    <source>
        <dbReference type="SAM" id="MobiDB-lite"/>
    </source>
</evidence>
<dbReference type="GO" id="GO:0006357">
    <property type="term" value="P:regulation of transcription by RNA polymerase II"/>
    <property type="evidence" value="ECO:0007669"/>
    <property type="project" value="TreeGrafter"/>
</dbReference>
<evidence type="ECO:0000256" key="5">
    <source>
        <dbReference type="ARBA" id="ARBA00023242"/>
    </source>
</evidence>
<feature type="DNA-binding region" description="H-T-H motif" evidence="6">
    <location>
        <begin position="516"/>
        <end position="536"/>
    </location>
</feature>
<dbReference type="GeneTree" id="ENSGT00940000162414"/>
<evidence type="ECO:0000256" key="2">
    <source>
        <dbReference type="ARBA" id="ARBA00023015"/>
    </source>
</evidence>
<dbReference type="InterPro" id="IPR007889">
    <property type="entry name" value="HTH_Psq"/>
</dbReference>
<dbReference type="FunFam" id="1.10.10.60:FF:000019">
    <property type="entry name" value="Ligand-dependent corepressor isoform 1"/>
    <property type="match status" value="1"/>
</dbReference>
<dbReference type="Proteomes" id="UP000694569">
    <property type="component" value="Unplaced"/>
</dbReference>
<proteinExistence type="predicted"/>
<reference evidence="9" key="1">
    <citation type="submission" date="2025-08" db="UniProtKB">
        <authorList>
            <consortium name="Ensembl"/>
        </authorList>
    </citation>
    <scope>IDENTIFICATION</scope>
</reference>
<evidence type="ECO:0000256" key="3">
    <source>
        <dbReference type="ARBA" id="ARBA00023125"/>
    </source>
</evidence>
<evidence type="ECO:0000256" key="4">
    <source>
        <dbReference type="ARBA" id="ARBA00023163"/>
    </source>
</evidence>
<feature type="domain" description="HTH psq-type" evidence="8">
    <location>
        <begin position="488"/>
        <end position="540"/>
    </location>
</feature>
<evidence type="ECO:0000256" key="6">
    <source>
        <dbReference type="PROSITE-ProRule" id="PRU00320"/>
    </source>
</evidence>
<comment type="subcellular location">
    <subcellularLocation>
        <location evidence="1 6">Nucleus</location>
    </subcellularLocation>
</comment>
<keyword evidence="10" id="KW-1185">Reference proteome</keyword>
<dbReference type="PANTHER" id="PTHR21545">
    <property type="entry name" value="TRANSCRIPTION FACTOR MLR1/2"/>
    <property type="match status" value="1"/>
</dbReference>
<dbReference type="GO" id="GO:0005634">
    <property type="term" value="C:nucleus"/>
    <property type="evidence" value="ECO:0007669"/>
    <property type="project" value="UniProtKB-SubCell"/>
</dbReference>
<dbReference type="Gene3D" id="1.10.10.60">
    <property type="entry name" value="Homeodomain-like"/>
    <property type="match status" value="2"/>
</dbReference>